<dbReference type="NCBIfam" id="NF041504">
    <property type="entry name" value="AccA_sub"/>
    <property type="match status" value="1"/>
</dbReference>
<dbReference type="RefSeq" id="WP_348269086.1">
    <property type="nucleotide sequence ID" value="NZ_CP121194.1"/>
</dbReference>
<dbReference type="GO" id="GO:0006633">
    <property type="term" value="P:fatty acid biosynthetic process"/>
    <property type="evidence" value="ECO:0007669"/>
    <property type="project" value="UniProtKB-KW"/>
</dbReference>
<organism evidence="13">
    <name type="scientific">Edaphobacter paludis</name>
    <dbReference type="NCBI Taxonomy" id="3035702"/>
    <lineage>
        <taxon>Bacteria</taxon>
        <taxon>Pseudomonadati</taxon>
        <taxon>Acidobacteriota</taxon>
        <taxon>Terriglobia</taxon>
        <taxon>Terriglobales</taxon>
        <taxon>Acidobacteriaceae</taxon>
        <taxon>Edaphobacter</taxon>
    </lineage>
</organism>
<dbReference type="GO" id="GO:0009317">
    <property type="term" value="C:acetyl-CoA carboxylase complex"/>
    <property type="evidence" value="ECO:0007669"/>
    <property type="project" value="InterPro"/>
</dbReference>
<comment type="catalytic activity">
    <reaction evidence="9 10">
        <text>N(6)-carboxybiotinyl-L-lysyl-[protein] + acetyl-CoA = N(6)-biotinyl-L-lysyl-[protein] + malonyl-CoA</text>
        <dbReference type="Rhea" id="RHEA:54728"/>
        <dbReference type="Rhea" id="RHEA-COMP:10505"/>
        <dbReference type="Rhea" id="RHEA-COMP:10506"/>
        <dbReference type="ChEBI" id="CHEBI:57288"/>
        <dbReference type="ChEBI" id="CHEBI:57384"/>
        <dbReference type="ChEBI" id="CHEBI:83144"/>
        <dbReference type="ChEBI" id="CHEBI:83145"/>
        <dbReference type="EC" id="2.1.3.15"/>
    </reaction>
</comment>
<name>A0AAU7DD36_9BACT</name>
<dbReference type="NCBIfam" id="NF004344">
    <property type="entry name" value="PRK05724.1"/>
    <property type="match status" value="1"/>
</dbReference>
<dbReference type="GO" id="GO:0005524">
    <property type="term" value="F:ATP binding"/>
    <property type="evidence" value="ECO:0007669"/>
    <property type="project" value="UniProtKB-KW"/>
</dbReference>
<protein>
    <recommendedName>
        <fullName evidence="10">Acetyl-coenzyme A carboxylase carboxyl transferase subunit alpha</fullName>
        <shortName evidence="10">ACCase subunit alpha</shortName>
        <shortName evidence="10">Acetyl-CoA carboxylase carboxyltransferase subunit alpha</shortName>
        <ecNumber evidence="10">2.1.3.15</ecNumber>
    </recommendedName>
</protein>
<dbReference type="PRINTS" id="PR01069">
    <property type="entry name" value="ACCCTRFRASEA"/>
</dbReference>
<comment type="similarity">
    <text evidence="10">Belongs to the AccA family.</text>
</comment>
<evidence type="ECO:0000256" key="9">
    <source>
        <dbReference type="ARBA" id="ARBA00049152"/>
    </source>
</evidence>
<proteinExistence type="inferred from homology"/>
<dbReference type="PANTHER" id="PTHR42853:SF3">
    <property type="entry name" value="ACETYL-COENZYME A CARBOXYLASE CARBOXYL TRANSFERASE SUBUNIT ALPHA, CHLOROPLASTIC"/>
    <property type="match status" value="1"/>
</dbReference>
<dbReference type="Gene3D" id="3.90.226.10">
    <property type="entry name" value="2-enoyl-CoA Hydratase, Chain A, domain 1"/>
    <property type="match status" value="1"/>
</dbReference>
<dbReference type="AlphaFoldDB" id="A0AAU7DD36"/>
<sequence length="285" mass="31009">MAEHEASRAAHAHPVAAPVPEAWIKTELARHAQRPYPMDFIEALFTDFSEIHGDRAFGDDAAMSCGMAYFHGEPVLVVGNLKGRTLKERVARKFGSPDPEGYRKALRAMKIAEKFGHPVFTFIDLAGANPGIGAEERGQGEAIARNLLEMSRLRVPTIATITGEGGSGGALALAVADRVLMLENAIYSVISPEGCASIMWKDAGKKQQAADALKYTAIDVQRLGCVDDVLSEPEGGTQNDPAAAMAMVDEKLQYHLAALRGLPIEELLEQRYRKFRNIAQFYTTV</sequence>
<evidence type="ECO:0000256" key="6">
    <source>
        <dbReference type="ARBA" id="ARBA00022840"/>
    </source>
</evidence>
<dbReference type="InterPro" id="IPR001095">
    <property type="entry name" value="Acetyl_CoA_COase_a_su"/>
</dbReference>
<dbReference type="InterPro" id="IPR029045">
    <property type="entry name" value="ClpP/crotonase-like_dom_sf"/>
</dbReference>
<evidence type="ECO:0000256" key="4">
    <source>
        <dbReference type="ARBA" id="ARBA00022741"/>
    </source>
</evidence>
<dbReference type="PROSITE" id="PS50989">
    <property type="entry name" value="COA_CT_CTER"/>
    <property type="match status" value="1"/>
</dbReference>
<keyword evidence="8 10" id="KW-0275">Fatty acid biosynthesis</keyword>
<keyword evidence="6 10" id="KW-0067">ATP-binding</keyword>
<dbReference type="EMBL" id="CP121194">
    <property type="protein sequence ID" value="XBH11594.1"/>
    <property type="molecule type" value="Genomic_DNA"/>
</dbReference>
<evidence type="ECO:0000256" key="10">
    <source>
        <dbReference type="HAMAP-Rule" id="MF_00823"/>
    </source>
</evidence>
<dbReference type="EMBL" id="CP121195">
    <property type="protein sequence ID" value="XBH15077.1"/>
    <property type="molecule type" value="Genomic_DNA"/>
</dbReference>
<dbReference type="PANTHER" id="PTHR42853">
    <property type="entry name" value="ACETYL-COENZYME A CARBOXYLASE CARBOXYL TRANSFERASE SUBUNIT ALPHA"/>
    <property type="match status" value="1"/>
</dbReference>
<dbReference type="HAMAP" id="MF_00823">
    <property type="entry name" value="AcetylCoA_CT_alpha"/>
    <property type="match status" value="1"/>
</dbReference>
<dbReference type="Pfam" id="PF03255">
    <property type="entry name" value="ACCA"/>
    <property type="match status" value="1"/>
</dbReference>
<dbReference type="SUPFAM" id="SSF52096">
    <property type="entry name" value="ClpP/crotonase"/>
    <property type="match status" value="1"/>
</dbReference>
<accession>A0AAU7D1R1</accession>
<comment type="pathway">
    <text evidence="1 10">Lipid metabolism; malonyl-CoA biosynthesis; malonyl-CoA from acetyl-CoA: step 1/1.</text>
</comment>
<evidence type="ECO:0000256" key="1">
    <source>
        <dbReference type="ARBA" id="ARBA00004956"/>
    </source>
</evidence>
<dbReference type="GO" id="GO:2001295">
    <property type="term" value="P:malonyl-CoA biosynthetic process"/>
    <property type="evidence" value="ECO:0007669"/>
    <property type="project" value="UniProtKB-UniRule"/>
</dbReference>
<gene>
    <name evidence="10" type="primary">accA</name>
    <name evidence="12" type="ORF">P4G45_07675</name>
    <name evidence="13" type="ORF">P8936_07910</name>
</gene>
<dbReference type="NCBIfam" id="TIGR00513">
    <property type="entry name" value="accA"/>
    <property type="match status" value="1"/>
</dbReference>
<reference evidence="13" key="1">
    <citation type="submission" date="2023-03" db="EMBL/GenBank/DDBJ databases">
        <title>Edaphobacter sp.</title>
        <authorList>
            <person name="Huber K.J."/>
            <person name="Papendorf J."/>
            <person name="Pilke C."/>
            <person name="Bunk B."/>
            <person name="Sproeer C."/>
            <person name="Pester M."/>
        </authorList>
    </citation>
    <scope>NUCLEOTIDE SEQUENCE</scope>
    <source>
        <strain evidence="12">DSM 109919</strain>
        <strain evidence="13">DSM 109920</strain>
    </source>
</reference>
<keyword evidence="5 10" id="KW-0276">Fatty acid metabolism</keyword>
<feature type="domain" description="CoA carboxyltransferase C-terminal" evidence="11">
    <location>
        <begin position="14"/>
        <end position="258"/>
    </location>
</feature>
<comment type="subunit">
    <text evidence="10">Acetyl-CoA carboxylase is a heterohexamer composed of biotin carboxyl carrier protein (AccB), biotin carboxylase (AccC) and two subunits each of ACCase subunit alpha (AccA) and ACCase subunit beta (AccD).</text>
</comment>
<evidence type="ECO:0000256" key="8">
    <source>
        <dbReference type="ARBA" id="ARBA00023160"/>
    </source>
</evidence>
<evidence type="ECO:0000259" key="11">
    <source>
        <dbReference type="PROSITE" id="PS50989"/>
    </source>
</evidence>
<evidence type="ECO:0000256" key="3">
    <source>
        <dbReference type="ARBA" id="ARBA00022679"/>
    </source>
</evidence>
<keyword evidence="10" id="KW-0963">Cytoplasm</keyword>
<dbReference type="KEGG" id="epl:P4G45_07675"/>
<dbReference type="InterPro" id="IPR011763">
    <property type="entry name" value="COA_CT_C"/>
</dbReference>
<keyword evidence="7 10" id="KW-0443">Lipid metabolism</keyword>
<keyword evidence="13" id="KW-0436">Ligase</keyword>
<evidence type="ECO:0000256" key="2">
    <source>
        <dbReference type="ARBA" id="ARBA00022516"/>
    </source>
</evidence>
<dbReference type="EC" id="2.1.3.15" evidence="10"/>
<comment type="subcellular location">
    <subcellularLocation>
        <location evidence="10">Cytoplasm</location>
    </subcellularLocation>
</comment>
<keyword evidence="3 10" id="KW-0808">Transferase</keyword>
<keyword evidence="2 10" id="KW-0444">Lipid biosynthesis</keyword>
<dbReference type="GO" id="GO:0003989">
    <property type="term" value="F:acetyl-CoA carboxylase activity"/>
    <property type="evidence" value="ECO:0007669"/>
    <property type="project" value="InterPro"/>
</dbReference>
<dbReference type="GO" id="GO:0016743">
    <property type="term" value="F:carboxyl- or carbamoyltransferase activity"/>
    <property type="evidence" value="ECO:0007669"/>
    <property type="project" value="UniProtKB-UniRule"/>
</dbReference>
<keyword evidence="4 10" id="KW-0547">Nucleotide-binding</keyword>
<evidence type="ECO:0000313" key="12">
    <source>
        <dbReference type="EMBL" id="XBH11594.1"/>
    </source>
</evidence>
<evidence type="ECO:0000256" key="5">
    <source>
        <dbReference type="ARBA" id="ARBA00022832"/>
    </source>
</evidence>
<accession>A0AAU7DD36</accession>
<comment type="function">
    <text evidence="10">Component of the acetyl coenzyme A carboxylase (ACC) complex. First, biotin carboxylase catalyzes the carboxylation of biotin on its carrier protein (BCCP) and then the CO(2) group is transferred by the carboxyltransferase to acetyl-CoA to form malonyl-CoA.</text>
</comment>
<evidence type="ECO:0000256" key="7">
    <source>
        <dbReference type="ARBA" id="ARBA00023098"/>
    </source>
</evidence>
<evidence type="ECO:0000313" key="13">
    <source>
        <dbReference type="EMBL" id="XBH15077.1"/>
    </source>
</evidence>